<dbReference type="Proteomes" id="UP000011761">
    <property type="component" value="Unassembled WGS sequence"/>
</dbReference>
<dbReference type="GeneID" id="19114408"/>
<reference evidence="3 4" key="1">
    <citation type="journal article" date="2012" name="PLoS Pathog.">
        <title>Diverse lifestyles and strategies of plant pathogenesis encoded in the genomes of eighteen Dothideomycetes fungi.</title>
        <authorList>
            <person name="Ohm R.A."/>
            <person name="Feau N."/>
            <person name="Henrissat B."/>
            <person name="Schoch C.L."/>
            <person name="Horwitz B.A."/>
            <person name="Barry K.W."/>
            <person name="Condon B.J."/>
            <person name="Copeland A.C."/>
            <person name="Dhillon B."/>
            <person name="Glaser F."/>
            <person name="Hesse C.N."/>
            <person name="Kosti I."/>
            <person name="LaButti K."/>
            <person name="Lindquist E.A."/>
            <person name="Lucas S."/>
            <person name="Salamov A.A."/>
            <person name="Bradshaw R.E."/>
            <person name="Ciuffetti L."/>
            <person name="Hamelin R.C."/>
            <person name="Kema G.H.J."/>
            <person name="Lawrence C."/>
            <person name="Scott J.A."/>
            <person name="Spatafora J.W."/>
            <person name="Turgeon B.G."/>
            <person name="de Wit P.J.G.M."/>
            <person name="Zhong S."/>
            <person name="Goodwin S.B."/>
            <person name="Grigoriev I.V."/>
        </authorList>
    </citation>
    <scope>NUCLEOTIDE SEQUENCE [LARGE SCALE GENOMIC DNA]</scope>
    <source>
        <strain evidence="3 4">UAMH 10762</strain>
    </source>
</reference>
<evidence type="ECO:0000256" key="2">
    <source>
        <dbReference type="SAM" id="Phobius"/>
    </source>
</evidence>
<accession>M2N030</accession>
<protein>
    <submittedName>
        <fullName evidence="3">Uncharacterized protein</fullName>
    </submittedName>
</protein>
<keyword evidence="4" id="KW-1185">Reference proteome</keyword>
<feature type="transmembrane region" description="Helical" evidence="2">
    <location>
        <begin position="6"/>
        <end position="28"/>
    </location>
</feature>
<evidence type="ECO:0000256" key="1">
    <source>
        <dbReference type="SAM" id="MobiDB-lite"/>
    </source>
</evidence>
<feature type="region of interest" description="Disordered" evidence="1">
    <location>
        <begin position="123"/>
        <end position="159"/>
    </location>
</feature>
<gene>
    <name evidence="3" type="ORF">BAUCODRAFT_445424</name>
</gene>
<dbReference type="HOGENOM" id="CLU_1326162_0_0_1"/>
<dbReference type="KEGG" id="bcom:BAUCODRAFT_445424"/>
<feature type="transmembrane region" description="Helical" evidence="2">
    <location>
        <begin position="95"/>
        <end position="115"/>
    </location>
</feature>
<sequence length="207" mass="23356">MNVDSYTNQYLFLFGFDFDFVLLSAYLVQGSQFSISRHLLTTAPMYKYANPWLSVFTGKDKLLFASKTTSLLKHSYPLVLVEQGANPDLDTISHLLQYTVVCLHMLLVLYFVNMFSRAAPCPPSCAASPPRPGSRPTTHSRTASRTGRHEDLRPHHPRHVQPQLAVRHAHNRARRPALHLVQVHAHEPILGRVAGLRPDRGPLLHLV</sequence>
<dbReference type="AlphaFoldDB" id="M2N030"/>
<keyword evidence="2" id="KW-0472">Membrane</keyword>
<proteinExistence type="predicted"/>
<evidence type="ECO:0000313" key="4">
    <source>
        <dbReference type="Proteomes" id="UP000011761"/>
    </source>
</evidence>
<organism evidence="3 4">
    <name type="scientific">Baudoinia panamericana (strain UAMH 10762)</name>
    <name type="common">Angels' share fungus</name>
    <name type="synonym">Baudoinia compniacensis (strain UAMH 10762)</name>
    <dbReference type="NCBI Taxonomy" id="717646"/>
    <lineage>
        <taxon>Eukaryota</taxon>
        <taxon>Fungi</taxon>
        <taxon>Dikarya</taxon>
        <taxon>Ascomycota</taxon>
        <taxon>Pezizomycotina</taxon>
        <taxon>Dothideomycetes</taxon>
        <taxon>Dothideomycetidae</taxon>
        <taxon>Mycosphaerellales</taxon>
        <taxon>Teratosphaeriaceae</taxon>
        <taxon>Baudoinia</taxon>
    </lineage>
</organism>
<dbReference type="EMBL" id="KB445554">
    <property type="protein sequence ID" value="EMC97273.1"/>
    <property type="molecule type" value="Genomic_DNA"/>
</dbReference>
<dbReference type="RefSeq" id="XP_007675739.1">
    <property type="nucleotide sequence ID" value="XM_007677549.1"/>
</dbReference>
<keyword evidence="2" id="KW-0812">Transmembrane</keyword>
<evidence type="ECO:0000313" key="3">
    <source>
        <dbReference type="EMBL" id="EMC97273.1"/>
    </source>
</evidence>
<name>M2N030_BAUPA</name>
<keyword evidence="2" id="KW-1133">Transmembrane helix</keyword>